<reference evidence="3 4" key="1">
    <citation type="submission" date="2018-07" db="EMBL/GenBank/DDBJ databases">
        <title>a novel species of Sphingomonas isolated from the rhizosphere soil of Araceae plant.</title>
        <authorList>
            <person name="Zhiyong W."/>
            <person name="Qinglan Z."/>
            <person name="Zhiwei F."/>
            <person name="Ding X."/>
            <person name="Gejiao W."/>
            <person name="Shixue Z."/>
        </authorList>
    </citation>
    <scope>NUCLEOTIDE SEQUENCE [LARGE SCALE GENOMIC DNA]</scope>
    <source>
        <strain evidence="3 4">WZY 27</strain>
    </source>
</reference>
<proteinExistence type="predicted"/>
<accession>A0A369W1S0</accession>
<sequence>MRQGRDFIARHGETVFNAARRLQGDHPHTPLTRAGFAQADEMGRALRALLGARPALALWASPTGRALQTLAVIAEHLELDWHRARTDARLVEIGTGSWGGRYYPQLFEELGQEAVVAPTGLLRESPDGERYRQIAARLGGWLADTDADAGDRLVISHGITSRVLRGLMTGADMHPEFAAPIAGGLPQGSIVLVENGCESVAYLGEGRAPA</sequence>
<dbReference type="SUPFAM" id="SSF53254">
    <property type="entry name" value="Phosphoglycerate mutase-like"/>
    <property type="match status" value="1"/>
</dbReference>
<dbReference type="Proteomes" id="UP000253918">
    <property type="component" value="Unassembled WGS sequence"/>
</dbReference>
<dbReference type="Gene3D" id="3.40.50.1240">
    <property type="entry name" value="Phosphoglycerate mutase-like"/>
    <property type="match status" value="1"/>
</dbReference>
<dbReference type="InterPro" id="IPR029033">
    <property type="entry name" value="His_PPase_superfam"/>
</dbReference>
<evidence type="ECO:0000313" key="3">
    <source>
        <dbReference type="EMBL" id="RDE07300.1"/>
    </source>
</evidence>
<organism evidence="3 4">
    <name type="scientific">Sphingomonas aracearum</name>
    <dbReference type="NCBI Taxonomy" id="2283317"/>
    <lineage>
        <taxon>Bacteria</taxon>
        <taxon>Pseudomonadati</taxon>
        <taxon>Pseudomonadota</taxon>
        <taxon>Alphaproteobacteria</taxon>
        <taxon>Sphingomonadales</taxon>
        <taxon>Sphingomonadaceae</taxon>
        <taxon>Sphingomonas</taxon>
    </lineage>
</organism>
<evidence type="ECO:0000256" key="1">
    <source>
        <dbReference type="ARBA" id="ARBA00023152"/>
    </source>
</evidence>
<evidence type="ECO:0000313" key="4">
    <source>
        <dbReference type="Proteomes" id="UP000253918"/>
    </source>
</evidence>
<dbReference type="AlphaFoldDB" id="A0A369W1S0"/>
<dbReference type="PROSITE" id="PS00175">
    <property type="entry name" value="PG_MUTASE"/>
    <property type="match status" value="1"/>
</dbReference>
<dbReference type="InterPro" id="IPR001345">
    <property type="entry name" value="PG/BPGM_mutase_AS"/>
</dbReference>
<dbReference type="PANTHER" id="PTHR48100:SF1">
    <property type="entry name" value="HISTIDINE PHOSPHATASE FAMILY PROTEIN-RELATED"/>
    <property type="match status" value="1"/>
</dbReference>
<protein>
    <submittedName>
        <fullName evidence="3">Histidine phosphatase family protein</fullName>
    </submittedName>
</protein>
<dbReference type="OrthoDB" id="9781415at2"/>
<keyword evidence="4" id="KW-1185">Reference proteome</keyword>
<evidence type="ECO:0000256" key="2">
    <source>
        <dbReference type="ARBA" id="ARBA00023235"/>
    </source>
</evidence>
<keyword evidence="1" id="KW-0324">Glycolysis</keyword>
<dbReference type="GO" id="GO:0005737">
    <property type="term" value="C:cytoplasm"/>
    <property type="evidence" value="ECO:0007669"/>
    <property type="project" value="TreeGrafter"/>
</dbReference>
<dbReference type="PANTHER" id="PTHR48100">
    <property type="entry name" value="BROAD-SPECIFICITY PHOSPHATASE YOR283W-RELATED"/>
    <property type="match status" value="1"/>
</dbReference>
<dbReference type="EMBL" id="QQNB01000001">
    <property type="protein sequence ID" value="RDE07300.1"/>
    <property type="molecule type" value="Genomic_DNA"/>
</dbReference>
<name>A0A369W1S0_9SPHN</name>
<dbReference type="CDD" id="cd07067">
    <property type="entry name" value="HP_PGM_like"/>
    <property type="match status" value="1"/>
</dbReference>
<keyword evidence="2" id="KW-0413">Isomerase</keyword>
<dbReference type="InterPro" id="IPR013078">
    <property type="entry name" value="His_Pase_superF_clade-1"/>
</dbReference>
<dbReference type="GO" id="GO:0016791">
    <property type="term" value="F:phosphatase activity"/>
    <property type="evidence" value="ECO:0007669"/>
    <property type="project" value="TreeGrafter"/>
</dbReference>
<gene>
    <name evidence="3" type="ORF">DVW87_06660</name>
</gene>
<comment type="caution">
    <text evidence="3">The sequence shown here is derived from an EMBL/GenBank/DDBJ whole genome shotgun (WGS) entry which is preliminary data.</text>
</comment>
<dbReference type="InterPro" id="IPR050275">
    <property type="entry name" value="PGM_Phosphatase"/>
</dbReference>
<dbReference type="RefSeq" id="WP_114686880.1">
    <property type="nucleotide sequence ID" value="NZ_QQNB01000001.1"/>
</dbReference>
<dbReference type="Pfam" id="PF00300">
    <property type="entry name" value="His_Phos_1"/>
    <property type="match status" value="1"/>
</dbReference>
<dbReference type="SMART" id="SM00855">
    <property type="entry name" value="PGAM"/>
    <property type="match status" value="1"/>
</dbReference>